<gene>
    <name evidence="1" type="ORF">POPTR_017G046600</name>
</gene>
<reference evidence="1 2" key="1">
    <citation type="journal article" date="2006" name="Science">
        <title>The genome of black cottonwood, Populus trichocarpa (Torr. &amp; Gray).</title>
        <authorList>
            <person name="Tuskan G.A."/>
            <person name="Difazio S."/>
            <person name="Jansson S."/>
            <person name="Bohlmann J."/>
            <person name="Grigoriev I."/>
            <person name="Hellsten U."/>
            <person name="Putnam N."/>
            <person name="Ralph S."/>
            <person name="Rombauts S."/>
            <person name="Salamov A."/>
            <person name="Schein J."/>
            <person name="Sterck L."/>
            <person name="Aerts A."/>
            <person name="Bhalerao R.R."/>
            <person name="Bhalerao R.P."/>
            <person name="Blaudez D."/>
            <person name="Boerjan W."/>
            <person name="Brun A."/>
            <person name="Brunner A."/>
            <person name="Busov V."/>
            <person name="Campbell M."/>
            <person name="Carlson J."/>
            <person name="Chalot M."/>
            <person name="Chapman J."/>
            <person name="Chen G.L."/>
            <person name="Cooper D."/>
            <person name="Coutinho P.M."/>
            <person name="Couturier J."/>
            <person name="Covert S."/>
            <person name="Cronk Q."/>
            <person name="Cunningham R."/>
            <person name="Davis J."/>
            <person name="Degroeve S."/>
            <person name="Dejardin A."/>
            <person name="Depamphilis C."/>
            <person name="Detter J."/>
            <person name="Dirks B."/>
            <person name="Dubchak I."/>
            <person name="Duplessis S."/>
            <person name="Ehlting J."/>
            <person name="Ellis B."/>
            <person name="Gendler K."/>
            <person name="Goodstein D."/>
            <person name="Gribskov M."/>
            <person name="Grimwood J."/>
            <person name="Groover A."/>
            <person name="Gunter L."/>
            <person name="Hamberger B."/>
            <person name="Heinze B."/>
            <person name="Helariutta Y."/>
            <person name="Henrissat B."/>
            <person name="Holligan D."/>
            <person name="Holt R."/>
            <person name="Huang W."/>
            <person name="Islam-Faridi N."/>
            <person name="Jones S."/>
            <person name="Jones-Rhoades M."/>
            <person name="Jorgensen R."/>
            <person name="Joshi C."/>
            <person name="Kangasjarvi J."/>
            <person name="Karlsson J."/>
            <person name="Kelleher C."/>
            <person name="Kirkpatrick R."/>
            <person name="Kirst M."/>
            <person name="Kohler A."/>
            <person name="Kalluri U."/>
            <person name="Larimer F."/>
            <person name="Leebens-Mack J."/>
            <person name="Leple J.C."/>
            <person name="Locascio P."/>
            <person name="Lou Y."/>
            <person name="Lucas S."/>
            <person name="Martin F."/>
            <person name="Montanini B."/>
            <person name="Napoli C."/>
            <person name="Nelson D.R."/>
            <person name="Nelson C."/>
            <person name="Nieminen K."/>
            <person name="Nilsson O."/>
            <person name="Pereda V."/>
            <person name="Peter G."/>
            <person name="Philippe R."/>
            <person name="Pilate G."/>
            <person name="Poliakov A."/>
            <person name="Razumovskaya J."/>
            <person name="Richardson P."/>
            <person name="Rinaldi C."/>
            <person name="Ritland K."/>
            <person name="Rouze P."/>
            <person name="Ryaboy D."/>
            <person name="Schmutz J."/>
            <person name="Schrader J."/>
            <person name="Segerman B."/>
            <person name="Shin H."/>
            <person name="Siddiqui A."/>
            <person name="Sterky F."/>
            <person name="Terry A."/>
            <person name="Tsai C.J."/>
            <person name="Uberbacher E."/>
            <person name="Unneberg P."/>
            <person name="Vahala J."/>
            <person name="Wall K."/>
            <person name="Wessler S."/>
            <person name="Yang G."/>
            <person name="Yin T."/>
            <person name="Douglas C."/>
            <person name="Marra M."/>
            <person name="Sandberg G."/>
            <person name="Van de Peer Y."/>
            <person name="Rokhsar D."/>
        </authorList>
    </citation>
    <scope>NUCLEOTIDE SEQUENCE [LARGE SCALE GENOMIC DNA]</scope>
    <source>
        <strain evidence="2">cv. Nisqually</strain>
    </source>
</reference>
<dbReference type="STRING" id="3694.B9IJ96"/>
<proteinExistence type="predicted"/>
<dbReference type="AlphaFoldDB" id="B9IJ96"/>
<organism evidence="1 2">
    <name type="scientific">Populus trichocarpa</name>
    <name type="common">Western balsam poplar</name>
    <name type="synonym">Populus balsamifera subsp. trichocarpa</name>
    <dbReference type="NCBI Taxonomy" id="3694"/>
    <lineage>
        <taxon>Eukaryota</taxon>
        <taxon>Viridiplantae</taxon>
        <taxon>Streptophyta</taxon>
        <taxon>Embryophyta</taxon>
        <taxon>Tracheophyta</taxon>
        <taxon>Spermatophyta</taxon>
        <taxon>Magnoliopsida</taxon>
        <taxon>eudicotyledons</taxon>
        <taxon>Gunneridae</taxon>
        <taxon>Pentapetalae</taxon>
        <taxon>rosids</taxon>
        <taxon>fabids</taxon>
        <taxon>Malpighiales</taxon>
        <taxon>Salicaceae</taxon>
        <taxon>Saliceae</taxon>
        <taxon>Populus</taxon>
    </lineage>
</organism>
<name>B9IJ96_POPTR</name>
<dbReference type="Proteomes" id="UP000006729">
    <property type="component" value="Chromosome 17"/>
</dbReference>
<sequence length="124" mass="14261">MEGEEYIPEHGGEEKELRREEKRKKWILMFFTHGEEEEQRSPGASVVHFHDFNVEVLRCLTIPNVNRNLSVRSHRSATKEGSAGTEGELRFFAGDWRQVHLCLPHVHEKEMDLSCSSGHGSCSQ</sequence>
<evidence type="ECO:0000313" key="1">
    <source>
        <dbReference type="EMBL" id="PNS95260.1"/>
    </source>
</evidence>
<protein>
    <submittedName>
        <fullName evidence="1">Uncharacterized protein</fullName>
    </submittedName>
</protein>
<dbReference type="InParanoid" id="B9IJ96"/>
<dbReference type="GO" id="GO:0008276">
    <property type="term" value="F:protein methyltransferase activity"/>
    <property type="evidence" value="ECO:0000318"/>
    <property type="project" value="GO_Central"/>
</dbReference>
<evidence type="ECO:0000313" key="2">
    <source>
        <dbReference type="Proteomes" id="UP000006729"/>
    </source>
</evidence>
<dbReference type="HOGENOM" id="CLU_2007849_0_0_1"/>
<dbReference type="eggNOG" id="ENOG502T2PQ">
    <property type="taxonomic scope" value="Eukaryota"/>
</dbReference>
<dbReference type="EMBL" id="CM009306">
    <property type="protein sequence ID" value="PNS95260.1"/>
    <property type="molecule type" value="Genomic_DNA"/>
</dbReference>
<accession>B9IJ96</accession>
<dbReference type="GO" id="GO:0006417">
    <property type="term" value="P:regulation of translation"/>
    <property type="evidence" value="ECO:0000318"/>
    <property type="project" value="GO_Central"/>
</dbReference>
<keyword evidence="2" id="KW-1185">Reference proteome</keyword>